<dbReference type="EnsemblProtists" id="PYU1_T013339">
    <property type="protein sequence ID" value="PYU1_T013339"/>
    <property type="gene ID" value="PYU1_G013310"/>
</dbReference>
<dbReference type="InParanoid" id="K3X7Z0"/>
<evidence type="ECO:0000256" key="1">
    <source>
        <dbReference type="ARBA" id="ARBA00022690"/>
    </source>
</evidence>
<reference evidence="7" key="2">
    <citation type="submission" date="2010-04" db="EMBL/GenBank/DDBJ databases">
        <authorList>
            <person name="Buell R."/>
            <person name="Hamilton J."/>
            <person name="Hostetler J."/>
        </authorList>
    </citation>
    <scope>NUCLEOTIDE SEQUENCE [LARGE SCALE GENOMIC DNA]</scope>
    <source>
        <strain evidence="7">DAOM:BR144</strain>
    </source>
</reference>
<dbReference type="EMBL" id="GL376609">
    <property type="status" value="NOT_ANNOTATED_CDS"/>
    <property type="molecule type" value="Genomic_DNA"/>
</dbReference>
<dbReference type="AlphaFoldDB" id="K3X7Z0"/>
<dbReference type="GO" id="GO:0005576">
    <property type="term" value="C:extracellular region"/>
    <property type="evidence" value="ECO:0007669"/>
    <property type="project" value="TreeGrafter"/>
</dbReference>
<dbReference type="SMART" id="SM00280">
    <property type="entry name" value="KAZAL"/>
    <property type="match status" value="2"/>
</dbReference>
<accession>K3X7Z0</accession>
<sequence length="139" mass="14766">MVTTTKRFLMVAAALLLVDAATAAGDCKAVKCDARANTPVCGSDGKSYANDCLFEFARCNDAALTLVAKTSCAEYEKTKNEIHVRTTISSGGASKCNTDCTRELDQMCGSDGKTYNNQCLFDNAKCLNPALVVVKNDAC</sequence>
<organism evidence="6 7">
    <name type="scientific">Globisporangium ultimum (strain ATCC 200006 / CBS 805.95 / DAOM BR144)</name>
    <name type="common">Pythium ultimum</name>
    <dbReference type="NCBI Taxonomy" id="431595"/>
    <lineage>
        <taxon>Eukaryota</taxon>
        <taxon>Sar</taxon>
        <taxon>Stramenopiles</taxon>
        <taxon>Oomycota</taxon>
        <taxon>Peronosporomycetes</taxon>
        <taxon>Pythiales</taxon>
        <taxon>Pythiaceae</taxon>
        <taxon>Globisporangium</taxon>
    </lineage>
</organism>
<dbReference type="InterPro" id="IPR002350">
    <property type="entry name" value="Kazal_dom"/>
</dbReference>
<evidence type="ECO:0000313" key="6">
    <source>
        <dbReference type="EnsemblProtists" id="PYU1_T013339"/>
    </source>
</evidence>
<keyword evidence="1" id="KW-0646">Protease inhibitor</keyword>
<dbReference type="PANTHER" id="PTHR10913">
    <property type="entry name" value="FOLLISTATIN-RELATED"/>
    <property type="match status" value="1"/>
</dbReference>
<reference evidence="6" key="3">
    <citation type="submission" date="2015-02" db="UniProtKB">
        <authorList>
            <consortium name="EnsemblProtists"/>
        </authorList>
    </citation>
    <scope>IDENTIFICATION</scope>
    <source>
        <strain evidence="6">DAOM BR144</strain>
    </source>
</reference>
<evidence type="ECO:0000256" key="2">
    <source>
        <dbReference type="ARBA" id="ARBA00022900"/>
    </source>
</evidence>
<dbReference type="InterPro" id="IPR036058">
    <property type="entry name" value="Kazal_dom_sf"/>
</dbReference>
<dbReference type="SUPFAM" id="SSF100895">
    <property type="entry name" value="Kazal-type serine protease inhibitors"/>
    <property type="match status" value="2"/>
</dbReference>
<proteinExistence type="predicted"/>
<dbReference type="PROSITE" id="PS51465">
    <property type="entry name" value="KAZAL_2"/>
    <property type="match status" value="2"/>
</dbReference>
<keyword evidence="7" id="KW-1185">Reference proteome</keyword>
<dbReference type="VEuPathDB" id="FungiDB:PYU1_G013310"/>
<dbReference type="HOGENOM" id="CLU_087965_1_0_1"/>
<dbReference type="eggNOG" id="ENOG502T34M">
    <property type="taxonomic scope" value="Eukaryota"/>
</dbReference>
<evidence type="ECO:0000313" key="7">
    <source>
        <dbReference type="Proteomes" id="UP000019132"/>
    </source>
</evidence>
<keyword evidence="2" id="KW-0722">Serine protease inhibitor</keyword>
<dbReference type="OMA" id="CTHRELQ"/>
<keyword evidence="4" id="KW-0732">Signal</keyword>
<dbReference type="PANTHER" id="PTHR10913:SF45">
    <property type="entry name" value="FOLLISTATIN, ISOFORM A-RELATED"/>
    <property type="match status" value="1"/>
</dbReference>
<evidence type="ECO:0000256" key="3">
    <source>
        <dbReference type="ARBA" id="ARBA00023157"/>
    </source>
</evidence>
<evidence type="ECO:0000259" key="5">
    <source>
        <dbReference type="PROSITE" id="PS51465"/>
    </source>
</evidence>
<feature type="signal peptide" evidence="4">
    <location>
        <begin position="1"/>
        <end position="23"/>
    </location>
</feature>
<dbReference type="Pfam" id="PF00050">
    <property type="entry name" value="Kazal_1"/>
    <property type="match status" value="2"/>
</dbReference>
<evidence type="ECO:0000256" key="4">
    <source>
        <dbReference type="SAM" id="SignalP"/>
    </source>
</evidence>
<dbReference type="Gene3D" id="3.30.60.30">
    <property type="match status" value="2"/>
</dbReference>
<dbReference type="InterPro" id="IPR050653">
    <property type="entry name" value="Prot_Inhib_GrowthFact_Antg"/>
</dbReference>
<feature type="domain" description="Kazal-like" evidence="5">
    <location>
        <begin position="90"/>
        <end position="139"/>
    </location>
</feature>
<feature type="domain" description="Kazal-like" evidence="5">
    <location>
        <begin position="21"/>
        <end position="74"/>
    </location>
</feature>
<dbReference type="Proteomes" id="UP000019132">
    <property type="component" value="Unassembled WGS sequence"/>
</dbReference>
<name>K3X7Z0_GLOUD</name>
<feature type="chain" id="PRO_5003868671" description="Kazal-like domain-containing protein" evidence="4">
    <location>
        <begin position="24"/>
        <end position="139"/>
    </location>
</feature>
<dbReference type="CDD" id="cd00104">
    <property type="entry name" value="KAZAL_FS"/>
    <property type="match status" value="2"/>
</dbReference>
<reference evidence="7" key="1">
    <citation type="journal article" date="2010" name="Genome Biol.">
        <title>Genome sequence of the necrotrophic plant pathogen Pythium ultimum reveals original pathogenicity mechanisms and effector repertoire.</title>
        <authorList>
            <person name="Levesque C.A."/>
            <person name="Brouwer H."/>
            <person name="Cano L."/>
            <person name="Hamilton J.P."/>
            <person name="Holt C."/>
            <person name="Huitema E."/>
            <person name="Raffaele S."/>
            <person name="Robideau G.P."/>
            <person name="Thines M."/>
            <person name="Win J."/>
            <person name="Zerillo M.M."/>
            <person name="Beakes G.W."/>
            <person name="Boore J.L."/>
            <person name="Busam D."/>
            <person name="Dumas B."/>
            <person name="Ferriera S."/>
            <person name="Fuerstenberg S.I."/>
            <person name="Gachon C.M."/>
            <person name="Gaulin E."/>
            <person name="Govers F."/>
            <person name="Grenville-Briggs L."/>
            <person name="Horner N."/>
            <person name="Hostetler J."/>
            <person name="Jiang R.H."/>
            <person name="Johnson J."/>
            <person name="Krajaejun T."/>
            <person name="Lin H."/>
            <person name="Meijer H.J."/>
            <person name="Moore B."/>
            <person name="Morris P."/>
            <person name="Phuntmart V."/>
            <person name="Puiu D."/>
            <person name="Shetty J."/>
            <person name="Stajich J.E."/>
            <person name="Tripathy S."/>
            <person name="Wawra S."/>
            <person name="van West P."/>
            <person name="Whitty B.R."/>
            <person name="Coutinho P.M."/>
            <person name="Henrissat B."/>
            <person name="Martin F."/>
            <person name="Thomas P.D."/>
            <person name="Tyler B.M."/>
            <person name="De Vries R.P."/>
            <person name="Kamoun S."/>
            <person name="Yandell M."/>
            <person name="Tisserat N."/>
            <person name="Buell C.R."/>
        </authorList>
    </citation>
    <scope>NUCLEOTIDE SEQUENCE</scope>
    <source>
        <strain evidence="7">DAOM:BR144</strain>
    </source>
</reference>
<keyword evidence="3" id="KW-1015">Disulfide bond</keyword>
<protein>
    <recommendedName>
        <fullName evidence="5">Kazal-like domain-containing protein</fullName>
    </recommendedName>
</protein>